<name>A0ABR5A3I4_9BACL</name>
<evidence type="ECO:0000313" key="3">
    <source>
        <dbReference type="Proteomes" id="UP000054526"/>
    </source>
</evidence>
<comment type="caution">
    <text evidence="2">The sequence shown here is derived from an EMBL/GenBank/DDBJ whole genome shotgun (WGS) entry which is preliminary data.</text>
</comment>
<sequence length="86" mass="10050">MNTVIIEKSDDGKLLIEIPYQEQWIECIRKVPGRKWNSNSRKWIVPLTQETVVNICHFFKETPVDVSPELITEIPQFAELRRLSGP</sequence>
<organism evidence="2 3">
    <name type="scientific">Cohnella kolymensis</name>
    <dbReference type="NCBI Taxonomy" id="1590652"/>
    <lineage>
        <taxon>Bacteria</taxon>
        <taxon>Bacillati</taxon>
        <taxon>Bacillota</taxon>
        <taxon>Bacilli</taxon>
        <taxon>Bacillales</taxon>
        <taxon>Paenibacillaceae</taxon>
        <taxon>Cohnella</taxon>
    </lineage>
</organism>
<reference evidence="2 3" key="1">
    <citation type="submission" date="2014-12" db="EMBL/GenBank/DDBJ databases">
        <title>Draft genome sequence of Cohnella kolymensis strain B-2846.</title>
        <authorList>
            <person name="Karlyshev A.V."/>
            <person name="Kudryashova E.B."/>
        </authorList>
    </citation>
    <scope>NUCLEOTIDE SEQUENCE [LARGE SCALE GENOMIC DNA]</scope>
    <source>
        <strain evidence="2 3">VKM B-2846</strain>
    </source>
</reference>
<dbReference type="Pfam" id="PF07443">
    <property type="entry name" value="HARP"/>
    <property type="match status" value="1"/>
</dbReference>
<accession>A0ABR5A3I4</accession>
<evidence type="ECO:0000313" key="2">
    <source>
        <dbReference type="EMBL" id="KIL35621.1"/>
    </source>
</evidence>
<proteinExistence type="predicted"/>
<dbReference type="Proteomes" id="UP000054526">
    <property type="component" value="Unassembled WGS sequence"/>
</dbReference>
<gene>
    <name evidence="2" type="ORF">SD71_12590</name>
</gene>
<dbReference type="RefSeq" id="WP_041063765.1">
    <property type="nucleotide sequence ID" value="NZ_JXAL01000018.1"/>
</dbReference>
<feature type="domain" description="HARP" evidence="1">
    <location>
        <begin position="16"/>
        <end position="48"/>
    </location>
</feature>
<dbReference type="EMBL" id="JXAL01000018">
    <property type="protein sequence ID" value="KIL35621.1"/>
    <property type="molecule type" value="Genomic_DNA"/>
</dbReference>
<evidence type="ECO:0000259" key="1">
    <source>
        <dbReference type="Pfam" id="PF07443"/>
    </source>
</evidence>
<protein>
    <recommendedName>
        <fullName evidence="1">HARP domain-containing protein</fullName>
    </recommendedName>
</protein>
<dbReference type="InterPro" id="IPR010003">
    <property type="entry name" value="HARP_dom"/>
</dbReference>
<keyword evidence="3" id="KW-1185">Reference proteome</keyword>